<name>A0AAE3W3E5_9ACTN</name>
<dbReference type="EMBL" id="JAUSUZ010000001">
    <property type="protein sequence ID" value="MDQ0369253.1"/>
    <property type="molecule type" value="Genomic_DNA"/>
</dbReference>
<sequence length="36" mass="3994">MARVEMEMPPRTWPVWPKTGAPTQRMPGSFSSSSTA</sequence>
<evidence type="ECO:0000256" key="1">
    <source>
        <dbReference type="SAM" id="MobiDB-lite"/>
    </source>
</evidence>
<evidence type="ECO:0000313" key="3">
    <source>
        <dbReference type="Proteomes" id="UP001240236"/>
    </source>
</evidence>
<keyword evidence="3" id="KW-1185">Reference proteome</keyword>
<dbReference type="Proteomes" id="UP001240236">
    <property type="component" value="Unassembled WGS sequence"/>
</dbReference>
<reference evidence="2 3" key="1">
    <citation type="submission" date="2023-07" db="EMBL/GenBank/DDBJ databases">
        <title>Sequencing the genomes of 1000 actinobacteria strains.</title>
        <authorList>
            <person name="Klenk H.-P."/>
        </authorList>
    </citation>
    <scope>NUCLEOTIDE SEQUENCE [LARGE SCALE GENOMIC DNA]</scope>
    <source>
        <strain evidence="2 3">DSM 44709</strain>
    </source>
</reference>
<proteinExistence type="predicted"/>
<evidence type="ECO:0000313" key="2">
    <source>
        <dbReference type="EMBL" id="MDQ0369253.1"/>
    </source>
</evidence>
<feature type="region of interest" description="Disordered" evidence="1">
    <location>
        <begin position="1"/>
        <end position="36"/>
    </location>
</feature>
<comment type="caution">
    <text evidence="2">The sequence shown here is derived from an EMBL/GenBank/DDBJ whole genome shotgun (WGS) entry which is preliminary data.</text>
</comment>
<gene>
    <name evidence="2" type="ORF">J2S42_005922</name>
</gene>
<dbReference type="AlphaFoldDB" id="A0AAE3W3E5"/>
<accession>A0AAE3W3E5</accession>
<organism evidence="2 3">
    <name type="scientific">Catenuloplanes indicus</name>
    <dbReference type="NCBI Taxonomy" id="137267"/>
    <lineage>
        <taxon>Bacteria</taxon>
        <taxon>Bacillati</taxon>
        <taxon>Actinomycetota</taxon>
        <taxon>Actinomycetes</taxon>
        <taxon>Micromonosporales</taxon>
        <taxon>Micromonosporaceae</taxon>
        <taxon>Catenuloplanes</taxon>
    </lineage>
</organism>
<protein>
    <submittedName>
        <fullName evidence="2">Uncharacterized protein</fullName>
    </submittedName>
</protein>